<dbReference type="Gene3D" id="3.40.50.300">
    <property type="entry name" value="P-loop containing nucleotide triphosphate hydrolases"/>
    <property type="match status" value="1"/>
</dbReference>
<dbReference type="GeneTree" id="ENSGT00940000163568"/>
<evidence type="ECO:0000313" key="3">
    <source>
        <dbReference type="Ensembl" id="ENSHBUP00000016536.1"/>
    </source>
</evidence>
<reference evidence="3" key="1">
    <citation type="submission" date="2025-08" db="UniProtKB">
        <authorList>
            <consortium name="Ensembl"/>
        </authorList>
    </citation>
    <scope>IDENTIFICATION</scope>
</reference>
<dbReference type="PROSITE" id="PS51421">
    <property type="entry name" value="RAS"/>
    <property type="match status" value="1"/>
</dbReference>
<protein>
    <submittedName>
        <fullName evidence="3">Cell division control protein 42 homolog</fullName>
    </submittedName>
</protein>
<dbReference type="SMART" id="SM00175">
    <property type="entry name" value="RAB"/>
    <property type="match status" value="1"/>
</dbReference>
<dbReference type="SUPFAM" id="SSF52540">
    <property type="entry name" value="P-loop containing nucleoside triphosphate hydrolases"/>
    <property type="match status" value="1"/>
</dbReference>
<dbReference type="GO" id="GO:0007264">
    <property type="term" value="P:small GTPase-mediated signal transduction"/>
    <property type="evidence" value="ECO:0007669"/>
    <property type="project" value="InterPro"/>
</dbReference>
<evidence type="ECO:0000313" key="4">
    <source>
        <dbReference type="Proteomes" id="UP000264840"/>
    </source>
</evidence>
<dbReference type="Ensembl" id="ENSHBUT00000034251.1">
    <property type="protein sequence ID" value="ENSHBUP00000016536.1"/>
    <property type="gene ID" value="ENSHBUG00000018498.1"/>
</dbReference>
<dbReference type="GO" id="GO:0003924">
    <property type="term" value="F:GTPase activity"/>
    <property type="evidence" value="ECO:0007669"/>
    <property type="project" value="InterPro"/>
</dbReference>
<dbReference type="InterPro" id="IPR005225">
    <property type="entry name" value="Small_GTP-bd"/>
</dbReference>
<dbReference type="InterPro" id="IPR003578">
    <property type="entry name" value="Small_GTPase_Rho"/>
</dbReference>
<dbReference type="GO" id="GO:0005525">
    <property type="term" value="F:GTP binding"/>
    <property type="evidence" value="ECO:0007669"/>
    <property type="project" value="UniProtKB-KW"/>
</dbReference>
<dbReference type="Pfam" id="PF00071">
    <property type="entry name" value="Ras"/>
    <property type="match status" value="1"/>
</dbReference>
<evidence type="ECO:0000256" key="2">
    <source>
        <dbReference type="ARBA" id="ARBA00023134"/>
    </source>
</evidence>
<dbReference type="PRINTS" id="PR00449">
    <property type="entry name" value="RASTRNSFRMNG"/>
</dbReference>
<accession>A0A3Q2VWN2</accession>
<dbReference type="PANTHER" id="PTHR24072">
    <property type="entry name" value="RHO FAMILY GTPASE"/>
    <property type="match status" value="1"/>
</dbReference>
<dbReference type="InterPro" id="IPR001806">
    <property type="entry name" value="Small_GTPase"/>
</dbReference>
<keyword evidence="2" id="KW-0342">GTP-binding</keyword>
<name>A0A3Q2VWN2_HAPBU</name>
<dbReference type="SMART" id="SM00173">
    <property type="entry name" value="RAS"/>
    <property type="match status" value="1"/>
</dbReference>
<dbReference type="NCBIfam" id="TIGR00231">
    <property type="entry name" value="small_GTP"/>
    <property type="match status" value="1"/>
</dbReference>
<dbReference type="Proteomes" id="UP000264840">
    <property type="component" value="Unplaced"/>
</dbReference>
<dbReference type="InterPro" id="IPR027417">
    <property type="entry name" value="P-loop_NTPase"/>
</dbReference>
<proteinExistence type="predicted"/>
<dbReference type="CDD" id="cd00157">
    <property type="entry name" value="Rho"/>
    <property type="match status" value="1"/>
</dbReference>
<dbReference type="SMART" id="SM00174">
    <property type="entry name" value="RHO"/>
    <property type="match status" value="1"/>
</dbReference>
<reference evidence="3" key="2">
    <citation type="submission" date="2025-09" db="UniProtKB">
        <authorList>
            <consortium name="Ensembl"/>
        </authorList>
    </citation>
    <scope>IDENTIFICATION</scope>
</reference>
<organism evidence="3 4">
    <name type="scientific">Haplochromis burtoni</name>
    <name type="common">Burton's mouthbrooder</name>
    <name type="synonym">Chromis burtoni</name>
    <dbReference type="NCBI Taxonomy" id="8153"/>
    <lineage>
        <taxon>Eukaryota</taxon>
        <taxon>Metazoa</taxon>
        <taxon>Chordata</taxon>
        <taxon>Craniata</taxon>
        <taxon>Vertebrata</taxon>
        <taxon>Euteleostomi</taxon>
        <taxon>Actinopterygii</taxon>
        <taxon>Neopterygii</taxon>
        <taxon>Teleostei</taxon>
        <taxon>Neoteleostei</taxon>
        <taxon>Acanthomorphata</taxon>
        <taxon>Ovalentaria</taxon>
        <taxon>Cichlomorphae</taxon>
        <taxon>Cichliformes</taxon>
        <taxon>Cichlidae</taxon>
        <taxon>African cichlids</taxon>
        <taxon>Pseudocrenilabrinae</taxon>
        <taxon>Haplochromini</taxon>
        <taxon>Haplochromis</taxon>
    </lineage>
</organism>
<dbReference type="PROSITE" id="PS51419">
    <property type="entry name" value="RAB"/>
    <property type="match status" value="1"/>
</dbReference>
<dbReference type="AlphaFoldDB" id="A0A3Q2VWN2"/>
<dbReference type="PROSITE" id="PS51420">
    <property type="entry name" value="RHO"/>
    <property type="match status" value="1"/>
</dbReference>
<sequence length="164" mass="18475">RNCSVSFFTFFRLGDNCLYLPCFGCSVCCGSFSCVSASAGQENYENIRLNTYTDTDVFLVCFSVVSPSTFENVTDKWVPEILRFSPKTPFLLVGTQVDLRDNENTLEQALTFTSGEELAHELKAVKYMECSARTQEGVREVFEEAILATRNPTDKKSTYFCVLL</sequence>
<keyword evidence="4" id="KW-1185">Reference proteome</keyword>
<keyword evidence="1" id="KW-0547">Nucleotide-binding</keyword>
<evidence type="ECO:0000256" key="1">
    <source>
        <dbReference type="ARBA" id="ARBA00022741"/>
    </source>
</evidence>